<feature type="non-terminal residue" evidence="19">
    <location>
        <position position="1"/>
    </location>
</feature>
<comment type="function">
    <text evidence="2">Catalyzes the radical-mediated synthesis of 7,8-didemethyl-8-hydroxy-5-deazariboflavin (FO) from 5-amino-6-(D-ribitylamino)uracil and L-tyrosine.</text>
</comment>
<dbReference type="PROSITE" id="PS51918">
    <property type="entry name" value="RADICAL_SAM"/>
    <property type="match status" value="2"/>
</dbReference>
<evidence type="ECO:0000256" key="15">
    <source>
        <dbReference type="ARBA" id="ARBA00023239"/>
    </source>
</evidence>
<dbReference type="HAMAP" id="MF_01611">
    <property type="entry name" value="FO_synth_sub1"/>
    <property type="match status" value="1"/>
</dbReference>
<comment type="catalytic activity">
    <reaction evidence="17">
        <text>5-amino-5-(4-hydroxybenzyl)-6-(D-ribitylimino)-5,6-dihydrouracil + S-adenosyl-L-methionine = 7,8-didemethyl-8-hydroxy-5-deazariboflavin + 5'-deoxyadenosine + L-methionine + NH4(+) + H(+)</text>
        <dbReference type="Rhea" id="RHEA:55204"/>
        <dbReference type="ChEBI" id="CHEBI:15378"/>
        <dbReference type="ChEBI" id="CHEBI:17319"/>
        <dbReference type="ChEBI" id="CHEBI:28938"/>
        <dbReference type="ChEBI" id="CHEBI:57844"/>
        <dbReference type="ChEBI" id="CHEBI:59789"/>
        <dbReference type="ChEBI" id="CHEBI:59904"/>
        <dbReference type="ChEBI" id="CHEBI:85936"/>
        <dbReference type="EC" id="4.3.1.32"/>
    </reaction>
</comment>
<dbReference type="NCBIfam" id="TIGR03551">
    <property type="entry name" value="F420_cofH"/>
    <property type="match status" value="1"/>
</dbReference>
<evidence type="ECO:0000256" key="3">
    <source>
        <dbReference type="ARBA" id="ARBA00004712"/>
    </source>
</evidence>
<dbReference type="AlphaFoldDB" id="A0A381PVD8"/>
<dbReference type="SFLD" id="SFLDG01388">
    <property type="entry name" value="7_8-didemethyl-8-hydroxy-5-dea"/>
    <property type="match status" value="2"/>
</dbReference>
<dbReference type="GO" id="GO:0044689">
    <property type="term" value="F:7,8-didemethyl-8-hydroxy-5-deazariboflavin synthase activity"/>
    <property type="evidence" value="ECO:0007669"/>
    <property type="project" value="UniProtKB-EC"/>
</dbReference>
<evidence type="ECO:0000256" key="13">
    <source>
        <dbReference type="ARBA" id="ARBA00023004"/>
    </source>
</evidence>
<dbReference type="InterPro" id="IPR013785">
    <property type="entry name" value="Aldolase_TIM"/>
</dbReference>
<dbReference type="EC" id="2.5.1.147" evidence="7"/>
<dbReference type="InterPro" id="IPR020050">
    <property type="entry name" value="FO_synthase_su2"/>
</dbReference>
<accession>A0A381PVD8</accession>
<protein>
    <recommendedName>
        <fullName evidence="8">FO synthase</fullName>
        <ecNumber evidence="7">2.5.1.147</ecNumber>
        <ecNumber evidence="6">4.3.1.32</ecNumber>
    </recommendedName>
</protein>
<evidence type="ECO:0000256" key="16">
    <source>
        <dbReference type="ARBA" id="ARBA00048468"/>
    </source>
</evidence>
<keyword evidence="14" id="KW-0411">Iron-sulfur</keyword>
<dbReference type="SUPFAM" id="SSF102114">
    <property type="entry name" value="Radical SAM enzymes"/>
    <property type="match status" value="2"/>
</dbReference>
<evidence type="ECO:0000256" key="9">
    <source>
        <dbReference type="ARBA" id="ARBA00022485"/>
    </source>
</evidence>
<dbReference type="NCBIfam" id="TIGR00423">
    <property type="entry name" value="CofH family radical SAM protein"/>
    <property type="match status" value="1"/>
</dbReference>
<evidence type="ECO:0000256" key="10">
    <source>
        <dbReference type="ARBA" id="ARBA00022679"/>
    </source>
</evidence>
<dbReference type="SMART" id="SM00729">
    <property type="entry name" value="Elp3"/>
    <property type="match status" value="2"/>
</dbReference>
<dbReference type="HAMAP" id="MF_01612">
    <property type="entry name" value="FO_synth_sub2"/>
    <property type="match status" value="1"/>
</dbReference>
<evidence type="ECO:0000259" key="18">
    <source>
        <dbReference type="PROSITE" id="PS51918"/>
    </source>
</evidence>
<comment type="catalytic activity">
    <reaction evidence="16">
        <text>5-amino-6-(D-ribitylamino)uracil + L-tyrosine + S-adenosyl-L-methionine = 5-amino-5-(4-hydroxybenzyl)-6-(D-ribitylimino)-5,6-dihydrouracil + 2-iminoacetate + 5'-deoxyadenosine + L-methionine + H(+)</text>
        <dbReference type="Rhea" id="RHEA:55200"/>
        <dbReference type="ChEBI" id="CHEBI:15378"/>
        <dbReference type="ChEBI" id="CHEBI:15934"/>
        <dbReference type="ChEBI" id="CHEBI:17319"/>
        <dbReference type="ChEBI" id="CHEBI:57844"/>
        <dbReference type="ChEBI" id="CHEBI:58315"/>
        <dbReference type="ChEBI" id="CHEBI:59789"/>
        <dbReference type="ChEBI" id="CHEBI:77846"/>
        <dbReference type="ChEBI" id="CHEBI:85936"/>
        <dbReference type="EC" id="2.5.1.147"/>
    </reaction>
</comment>
<dbReference type="SFLD" id="SFLDG01064">
    <property type="entry name" value="F420__menaquinone_cofactor_bio"/>
    <property type="match status" value="2"/>
</dbReference>
<comment type="cofactor">
    <cofactor evidence="1">
        <name>[4Fe-4S] cluster</name>
        <dbReference type="ChEBI" id="CHEBI:49883"/>
    </cofactor>
</comment>
<comment type="similarity">
    <text evidence="4">In the C-terminal section; belongs to the radical SAM superfamily. CofH family.</text>
</comment>
<dbReference type="SFLD" id="SFLDG01389">
    <property type="entry name" value="menaquinone_synthsis_involved"/>
    <property type="match status" value="1"/>
</dbReference>
<keyword evidence="12" id="KW-0479">Metal-binding</keyword>
<dbReference type="InterPro" id="IPR019939">
    <property type="entry name" value="CofG_family"/>
</dbReference>
<dbReference type="NCBIfam" id="NF005609">
    <property type="entry name" value="PRK07360.1"/>
    <property type="match status" value="1"/>
</dbReference>
<dbReference type="NCBIfam" id="TIGR03550">
    <property type="entry name" value="F420_cofG"/>
    <property type="match status" value="1"/>
</dbReference>
<keyword evidence="9" id="KW-0004">4Fe-4S</keyword>
<reference evidence="19" key="1">
    <citation type="submission" date="2018-05" db="EMBL/GenBank/DDBJ databases">
        <authorList>
            <person name="Lanie J.A."/>
            <person name="Ng W.-L."/>
            <person name="Kazmierczak K.M."/>
            <person name="Andrzejewski T.M."/>
            <person name="Davidsen T.M."/>
            <person name="Wayne K.J."/>
            <person name="Tettelin H."/>
            <person name="Glass J.I."/>
            <person name="Rusch D."/>
            <person name="Podicherti R."/>
            <person name="Tsui H.-C.T."/>
            <person name="Winkler M.E."/>
        </authorList>
    </citation>
    <scope>NUCLEOTIDE SEQUENCE</scope>
</reference>
<dbReference type="Gene3D" id="3.20.20.70">
    <property type="entry name" value="Aldolase class I"/>
    <property type="match status" value="2"/>
</dbReference>
<dbReference type="InterPro" id="IPR058240">
    <property type="entry name" value="rSAM_sf"/>
</dbReference>
<evidence type="ECO:0000256" key="5">
    <source>
        <dbReference type="ARBA" id="ARBA00010826"/>
    </source>
</evidence>
<dbReference type="InterPro" id="IPR007197">
    <property type="entry name" value="rSAM"/>
</dbReference>
<keyword evidence="10" id="KW-0808">Transferase</keyword>
<evidence type="ECO:0000256" key="4">
    <source>
        <dbReference type="ARBA" id="ARBA00010051"/>
    </source>
</evidence>
<dbReference type="InterPro" id="IPR034405">
    <property type="entry name" value="F420"/>
</dbReference>
<dbReference type="SFLD" id="SFLDF00294">
    <property type="entry name" value="7_8-didemethyl-8-hydroxy-5-dea"/>
    <property type="match status" value="1"/>
</dbReference>
<feature type="domain" description="Radical SAM core" evidence="18">
    <location>
        <begin position="39"/>
        <end position="284"/>
    </location>
</feature>
<evidence type="ECO:0000256" key="11">
    <source>
        <dbReference type="ARBA" id="ARBA00022691"/>
    </source>
</evidence>
<dbReference type="SFLD" id="SFLDS00029">
    <property type="entry name" value="Radical_SAM"/>
    <property type="match status" value="2"/>
</dbReference>
<keyword evidence="13" id="KW-0408">Iron</keyword>
<dbReference type="PANTHER" id="PTHR43076">
    <property type="entry name" value="FO SYNTHASE (COFH)"/>
    <property type="match status" value="1"/>
</dbReference>
<keyword evidence="15" id="KW-0456">Lyase</keyword>
<evidence type="ECO:0000256" key="1">
    <source>
        <dbReference type="ARBA" id="ARBA00001966"/>
    </source>
</evidence>
<evidence type="ECO:0000256" key="6">
    <source>
        <dbReference type="ARBA" id="ARBA00012126"/>
    </source>
</evidence>
<dbReference type="Pfam" id="PF19288">
    <property type="entry name" value="CofH_C"/>
    <property type="match status" value="1"/>
</dbReference>
<dbReference type="NCBIfam" id="NF004884">
    <property type="entry name" value="PRK06245.1"/>
    <property type="match status" value="1"/>
</dbReference>
<dbReference type="GO" id="GO:0141093">
    <property type="term" value="F:5-amino-6-(D-ribitylamino)uracil--L-tyrosine 4-hydroxyphenyl transferase activity"/>
    <property type="evidence" value="ECO:0007669"/>
    <property type="project" value="UniProtKB-EC"/>
</dbReference>
<evidence type="ECO:0000256" key="7">
    <source>
        <dbReference type="ARBA" id="ARBA00012289"/>
    </source>
</evidence>
<evidence type="ECO:0000256" key="2">
    <source>
        <dbReference type="ARBA" id="ARBA00003692"/>
    </source>
</evidence>
<dbReference type="SFLD" id="SFLDF00343">
    <property type="entry name" value="aminofutalosine_synthase_(mqnE"/>
    <property type="match status" value="1"/>
</dbReference>
<evidence type="ECO:0000256" key="12">
    <source>
        <dbReference type="ARBA" id="ARBA00022723"/>
    </source>
</evidence>
<organism evidence="19">
    <name type="scientific">marine metagenome</name>
    <dbReference type="NCBI Taxonomy" id="408172"/>
    <lineage>
        <taxon>unclassified sequences</taxon>
        <taxon>metagenomes</taxon>
        <taxon>ecological metagenomes</taxon>
    </lineage>
</organism>
<dbReference type="EC" id="4.3.1.32" evidence="6"/>
<dbReference type="GO" id="GO:0046872">
    <property type="term" value="F:metal ion binding"/>
    <property type="evidence" value="ECO:0007669"/>
    <property type="project" value="UniProtKB-KW"/>
</dbReference>
<comment type="pathway">
    <text evidence="3">Cofactor biosynthesis; coenzyme F0 biosynthesis.</text>
</comment>
<comment type="similarity">
    <text evidence="5">In the N-terminal section; belongs to the radical SAM superfamily. CofG family.</text>
</comment>
<dbReference type="CDD" id="cd01335">
    <property type="entry name" value="Radical_SAM"/>
    <property type="match status" value="2"/>
</dbReference>
<dbReference type="InterPro" id="IPR019940">
    <property type="entry name" value="CofH_family"/>
</dbReference>
<sequence length="797" mass="90079">VARQIQTLTEEYLNLAQSFTLEELLEQATLLRDQEKQVITFSKKVFIPLTMLCRDVCHYCTFAKVPRKLNKPYLRPEEVLKIAQDGKAKQCKEALFTLGEKPELRYQIAKKDLQYLGYKTTFDYLADMAKLVLEETGLLPHLNPGTMTVEQILQLREVAPSMGIMLESSSKRLCVKGQPHFGSPDKNPDLRLRTIRAAGKALVPLTTGILIGIGETKQERIESLLAIRKCHIEFDHIQEIIIQNFIPKPDTKMRNTQAPELEELLWTLAMARIIFGPAMNIQCPPNLNIKALPELIGAGINDWGGVSPVTQDHVNPESPWPEMKLLELATNDAGKKLQERLTVYPEYITADKDWFDPSLKSNIHELSDSEGYGRHNLWRCGESLQIPDTERTPNWINNSHLPPNSSIILSVKKALKGQLLEHSEITELFKTRGDRMHYILDHANALRQKINGDAVSYVITRNINYTNICKYTCHFCAFSKGKTKENLRGKPYLITYDEIADRAFEAWQRGGTEVCLQGGIHPHFNGNTYLDICRAIKTKIPEIHIHAFSPLEIHHGAMTLSYTVKDFLLMLKEAGLKTMPGTAAEILDDRVRDRICPDKISSARWLEIIRTAHEIGINTTSTIMFGHQENISDWATHLIKIRDLQNKTGGITEFIPLPFVSMESPMYKRGHARPGPTFREVLLMHAIARLSLNPFITNIQTSWVKLGHAGAERCLNAGANDLGGTLMNESISKAAGSIHGQEFIPEEMESFIRDMKRIPVLRDTLYNPINQVVLPNKSSLVLSNKIHSLVDSAYPVI</sequence>
<dbReference type="GO" id="GO:0051539">
    <property type="term" value="F:4 iron, 4 sulfur cluster binding"/>
    <property type="evidence" value="ECO:0007669"/>
    <property type="project" value="UniProtKB-KW"/>
</dbReference>
<dbReference type="InterPro" id="IPR006638">
    <property type="entry name" value="Elp3/MiaA/NifB-like_rSAM"/>
</dbReference>
<evidence type="ECO:0000256" key="8">
    <source>
        <dbReference type="ARBA" id="ARBA00022220"/>
    </source>
</evidence>
<dbReference type="PANTHER" id="PTHR43076:SF1">
    <property type="entry name" value="LIPOYL SYNTHASE 2"/>
    <property type="match status" value="1"/>
</dbReference>
<keyword evidence="11" id="KW-0949">S-adenosyl-L-methionine</keyword>
<dbReference type="InterPro" id="IPR045567">
    <property type="entry name" value="CofH/MnqC-like_C"/>
</dbReference>
<proteinExistence type="inferred from homology"/>
<evidence type="ECO:0000313" key="19">
    <source>
        <dbReference type="EMBL" id="SUZ70498.1"/>
    </source>
</evidence>
<gene>
    <name evidence="19" type="ORF">METZ01_LOCUS23352</name>
</gene>
<name>A0A381PVD8_9ZZZZ</name>
<evidence type="ECO:0000256" key="17">
    <source>
        <dbReference type="ARBA" id="ARBA00048974"/>
    </source>
</evidence>
<dbReference type="EMBL" id="UINC01001093">
    <property type="protein sequence ID" value="SUZ70498.1"/>
    <property type="molecule type" value="Genomic_DNA"/>
</dbReference>
<dbReference type="UniPathway" id="UPA00072"/>
<feature type="domain" description="Radical SAM core" evidence="18">
    <location>
        <begin position="455"/>
        <end position="693"/>
    </location>
</feature>
<dbReference type="Pfam" id="PF04055">
    <property type="entry name" value="Radical_SAM"/>
    <property type="match status" value="2"/>
</dbReference>
<evidence type="ECO:0000256" key="14">
    <source>
        <dbReference type="ARBA" id="ARBA00023014"/>
    </source>
</evidence>